<name>A0A067Z408_GLUOY</name>
<dbReference type="GO" id="GO:0008897">
    <property type="term" value="F:holo-[acyl-carrier-protein] synthase activity"/>
    <property type="evidence" value="ECO:0007669"/>
    <property type="project" value="UniProtKB-UniRule"/>
</dbReference>
<gene>
    <name evidence="8 10" type="primary">acpS</name>
    <name evidence="10" type="ORF">GLS_c19270</name>
</gene>
<evidence type="ECO:0000256" key="8">
    <source>
        <dbReference type="HAMAP-Rule" id="MF_00101"/>
    </source>
</evidence>
<dbReference type="EMBL" id="CP004373">
    <property type="protein sequence ID" value="AHK71801.1"/>
    <property type="molecule type" value="Genomic_DNA"/>
</dbReference>
<organism evidence="10 11">
    <name type="scientific">Gluconobacter oxydans DSM 3504</name>
    <dbReference type="NCBI Taxonomy" id="1288313"/>
    <lineage>
        <taxon>Bacteria</taxon>
        <taxon>Pseudomonadati</taxon>
        <taxon>Pseudomonadota</taxon>
        <taxon>Alphaproteobacteria</taxon>
        <taxon>Acetobacterales</taxon>
        <taxon>Acetobacteraceae</taxon>
        <taxon>Gluconobacter</taxon>
    </lineage>
</organism>
<dbReference type="Pfam" id="PF01648">
    <property type="entry name" value="ACPS"/>
    <property type="match status" value="1"/>
</dbReference>
<dbReference type="NCBIfam" id="TIGR00556">
    <property type="entry name" value="pantethn_trn"/>
    <property type="match status" value="1"/>
</dbReference>
<proteinExistence type="inferred from homology"/>
<dbReference type="InterPro" id="IPR037143">
    <property type="entry name" value="4-PPantetheinyl_Trfase_dom_sf"/>
</dbReference>
<keyword evidence="7 8" id="KW-0275">Fatty acid biosynthesis</keyword>
<dbReference type="GO" id="GO:0000287">
    <property type="term" value="F:magnesium ion binding"/>
    <property type="evidence" value="ECO:0007669"/>
    <property type="project" value="UniProtKB-UniRule"/>
</dbReference>
<dbReference type="GeneID" id="56906143"/>
<dbReference type="RefSeq" id="WP_041112073.1">
    <property type="nucleotide sequence ID" value="NZ_CP004373.1"/>
</dbReference>
<keyword evidence="8" id="KW-0963">Cytoplasm</keyword>
<keyword evidence="5 8" id="KW-0460">Magnesium</keyword>
<dbReference type="AlphaFoldDB" id="A0A067Z408"/>
<evidence type="ECO:0000256" key="3">
    <source>
        <dbReference type="ARBA" id="ARBA00022723"/>
    </source>
</evidence>
<accession>A0A067Z408</accession>
<evidence type="ECO:0000313" key="11">
    <source>
        <dbReference type="Proteomes" id="UP000031656"/>
    </source>
</evidence>
<feature type="binding site" evidence="8">
    <location>
        <position position="59"/>
    </location>
    <ligand>
        <name>Mg(2+)</name>
        <dbReference type="ChEBI" id="CHEBI:18420"/>
    </ligand>
</feature>
<keyword evidence="2 8" id="KW-0808">Transferase</keyword>
<evidence type="ECO:0000256" key="4">
    <source>
        <dbReference type="ARBA" id="ARBA00022832"/>
    </source>
</evidence>
<evidence type="ECO:0000256" key="5">
    <source>
        <dbReference type="ARBA" id="ARBA00022842"/>
    </source>
</evidence>
<dbReference type="Gene3D" id="3.90.470.20">
    <property type="entry name" value="4'-phosphopantetheinyl transferase domain"/>
    <property type="match status" value="1"/>
</dbReference>
<dbReference type="InterPro" id="IPR002582">
    <property type="entry name" value="ACPS"/>
</dbReference>
<comment type="similarity">
    <text evidence="8">Belongs to the P-Pant transferase superfamily. AcpS family.</text>
</comment>
<comment type="function">
    <text evidence="8">Transfers the 4'-phosphopantetheine moiety from coenzyme A to a Ser of acyl-carrier-protein.</text>
</comment>
<evidence type="ECO:0000259" key="9">
    <source>
        <dbReference type="Pfam" id="PF01648"/>
    </source>
</evidence>
<dbReference type="GO" id="GO:0006633">
    <property type="term" value="P:fatty acid biosynthetic process"/>
    <property type="evidence" value="ECO:0007669"/>
    <property type="project" value="UniProtKB-UniRule"/>
</dbReference>
<dbReference type="HAMAP" id="MF_00101">
    <property type="entry name" value="AcpS"/>
    <property type="match status" value="1"/>
</dbReference>
<evidence type="ECO:0000256" key="1">
    <source>
        <dbReference type="ARBA" id="ARBA00022516"/>
    </source>
</evidence>
<dbReference type="SUPFAM" id="SSF56214">
    <property type="entry name" value="4'-phosphopantetheinyl transferase"/>
    <property type="match status" value="1"/>
</dbReference>
<dbReference type="KEGG" id="goy:GLS_c19270"/>
<keyword evidence="3 8" id="KW-0479">Metal-binding</keyword>
<reference evidence="10 11" key="1">
    <citation type="journal article" date="2015" name="Appl. Microbiol. Biotechnol.">
        <title>The consequence of an additional NADH dehydrogenase paralog on the growth of Gluconobacter oxydans DSM3504.</title>
        <authorList>
            <person name="Kostner D."/>
            <person name="Luchterhand B."/>
            <person name="Junker A."/>
            <person name="Volland S."/>
            <person name="Daniel R."/>
            <person name="Buchs J."/>
            <person name="Liebl W."/>
            <person name="Ehrenreich A."/>
        </authorList>
    </citation>
    <scope>NUCLEOTIDE SEQUENCE [LARGE SCALE GENOMIC DNA]</scope>
    <source>
        <strain evidence="10">DSM 3504</strain>
    </source>
</reference>
<dbReference type="Proteomes" id="UP000031656">
    <property type="component" value="Chromosome"/>
</dbReference>
<comment type="catalytic activity">
    <reaction evidence="8">
        <text>apo-[ACP] + CoA = holo-[ACP] + adenosine 3',5'-bisphosphate + H(+)</text>
        <dbReference type="Rhea" id="RHEA:12068"/>
        <dbReference type="Rhea" id="RHEA-COMP:9685"/>
        <dbReference type="Rhea" id="RHEA-COMP:9690"/>
        <dbReference type="ChEBI" id="CHEBI:15378"/>
        <dbReference type="ChEBI" id="CHEBI:29999"/>
        <dbReference type="ChEBI" id="CHEBI:57287"/>
        <dbReference type="ChEBI" id="CHEBI:58343"/>
        <dbReference type="ChEBI" id="CHEBI:64479"/>
        <dbReference type="EC" id="2.7.8.7"/>
    </reaction>
</comment>
<feature type="domain" description="4'-phosphopantetheinyl transferase" evidence="9">
    <location>
        <begin position="5"/>
        <end position="98"/>
    </location>
</feature>
<dbReference type="InterPro" id="IPR008278">
    <property type="entry name" value="4-PPantetheinyl_Trfase_dom"/>
</dbReference>
<dbReference type="GO" id="GO:0005737">
    <property type="term" value="C:cytoplasm"/>
    <property type="evidence" value="ECO:0007669"/>
    <property type="project" value="UniProtKB-SubCell"/>
</dbReference>
<evidence type="ECO:0000313" key="10">
    <source>
        <dbReference type="EMBL" id="AHK71801.1"/>
    </source>
</evidence>
<comment type="subcellular location">
    <subcellularLocation>
        <location evidence="8">Cytoplasm</location>
    </subcellularLocation>
</comment>
<comment type="cofactor">
    <cofactor evidence="8">
        <name>Mg(2+)</name>
        <dbReference type="ChEBI" id="CHEBI:18420"/>
    </cofactor>
</comment>
<keyword evidence="4 8" id="KW-0276">Fatty acid metabolism</keyword>
<keyword evidence="6 8" id="KW-0443">Lipid metabolism</keyword>
<feature type="binding site" evidence="8">
    <location>
        <position position="8"/>
    </location>
    <ligand>
        <name>Mg(2+)</name>
        <dbReference type="ChEBI" id="CHEBI:18420"/>
    </ligand>
</feature>
<keyword evidence="1 8" id="KW-0444">Lipid biosynthesis</keyword>
<dbReference type="InterPro" id="IPR004568">
    <property type="entry name" value="Ppantetheine-prot_Trfase_dom"/>
</dbReference>
<evidence type="ECO:0000256" key="6">
    <source>
        <dbReference type="ARBA" id="ARBA00023098"/>
    </source>
</evidence>
<evidence type="ECO:0000256" key="7">
    <source>
        <dbReference type="ARBA" id="ARBA00023160"/>
    </source>
</evidence>
<dbReference type="NCBIfam" id="TIGR00516">
    <property type="entry name" value="acpS"/>
    <property type="match status" value="1"/>
</dbReference>
<dbReference type="HOGENOM" id="CLU_089696_0_2_5"/>
<evidence type="ECO:0000256" key="2">
    <source>
        <dbReference type="ARBA" id="ARBA00022679"/>
    </source>
</evidence>
<dbReference type="EC" id="2.7.8.7" evidence="8"/>
<protein>
    <recommendedName>
        <fullName evidence="8">Holo-[acyl-carrier-protein] synthase</fullName>
        <shortName evidence="8">Holo-ACP synthase</shortName>
        <ecNumber evidence="8">2.7.8.7</ecNumber>
    </recommendedName>
    <alternativeName>
        <fullName evidence="8">4'-phosphopantetheinyl transferase AcpS</fullName>
    </alternativeName>
</protein>
<sequence length="157" mass="16519">MILGMGTDLCMISRIEKSVERFGDRFLNRVFTEAERAYADRFAGAARMGSYAKRWAAKEACAKALGTGFANGVLLQDIGVCNGPGGAPELLLSGGAEEALKRLTPPGQGAQLLVSMSDDPPFALAQVIIQSVPLTGVQSAPQASVRIEPLANAAKLR</sequence>